<evidence type="ECO:0000256" key="5">
    <source>
        <dbReference type="ARBA" id="ARBA00022741"/>
    </source>
</evidence>
<sequence length="446" mass="46816">MPSREPRTPLEAVTDRRFLATGWPWRSAGYLLTGIPLTAGAVLALGALAWPWGLVLLRQARGRPLSPGSAVALILLGAGLVALWPVVATALARVERLRTRMVGSPPLVSGHRAPPAPGAWPWLRTRYTEAATWRELGYALLLATAGPVVYAVVLLLALLTVSFLTAPFLVAGEMDPVSLGFTEVGGLGEALPYALAGLVLLPLLPYPIAVLAGAQAALARALLQGGPGERLRAQLVQVSRSRARLVDAFEAERRRIERDLHDGAQQRLVGLTLQIGMARLDVPPGSPAAEAMAQAHGQAKQFMAELRELIHGIHPRVLSDQGLAAAFDELADRCPVPVTVRADLPERLPAHVEGTAYFVAAEALTNIARHSGATRAALTASAPGGLLVVEISDDGRGGADPQEGTGLTGLADRVSVAGGRMLMSSPPGGPTLLRVEIPCGQNDPSE</sequence>
<dbReference type="EC" id="2.7.13.3" evidence="2"/>
<feature type="domain" description="Signal transduction histidine kinase subgroup 3 dimerisation and phosphoacceptor" evidence="10">
    <location>
        <begin position="252"/>
        <end position="318"/>
    </location>
</feature>
<evidence type="ECO:0000259" key="10">
    <source>
        <dbReference type="Pfam" id="PF07730"/>
    </source>
</evidence>
<dbReference type="Pfam" id="PF13796">
    <property type="entry name" value="Sensor"/>
    <property type="match status" value="1"/>
</dbReference>
<keyword evidence="8" id="KW-0902">Two-component regulatory system</keyword>
<evidence type="ECO:0000256" key="4">
    <source>
        <dbReference type="ARBA" id="ARBA00022679"/>
    </source>
</evidence>
<evidence type="ECO:0000256" key="9">
    <source>
        <dbReference type="SAM" id="Phobius"/>
    </source>
</evidence>
<proteinExistence type="predicted"/>
<evidence type="ECO:0000256" key="2">
    <source>
        <dbReference type="ARBA" id="ARBA00012438"/>
    </source>
</evidence>
<reference evidence="13" key="1">
    <citation type="journal article" date="2019" name="Int. J. Syst. Evol. Microbiol.">
        <title>The Global Catalogue of Microorganisms (GCM) 10K type strain sequencing project: providing services to taxonomists for standard genome sequencing and annotation.</title>
        <authorList>
            <consortium name="The Broad Institute Genomics Platform"/>
            <consortium name="The Broad Institute Genome Sequencing Center for Infectious Disease"/>
            <person name="Wu L."/>
            <person name="Ma J."/>
        </authorList>
    </citation>
    <scope>NUCLEOTIDE SEQUENCE [LARGE SCALE GENOMIC DNA]</scope>
    <source>
        <strain evidence="13">TBRC 7912</strain>
    </source>
</reference>
<evidence type="ECO:0000256" key="8">
    <source>
        <dbReference type="ARBA" id="ARBA00023012"/>
    </source>
</evidence>
<dbReference type="PANTHER" id="PTHR24421:SF10">
    <property type="entry name" value="NITRATE_NITRITE SENSOR PROTEIN NARQ"/>
    <property type="match status" value="1"/>
</dbReference>
<keyword evidence="6 12" id="KW-0418">Kinase</keyword>
<dbReference type="Gene3D" id="3.30.565.10">
    <property type="entry name" value="Histidine kinase-like ATPase, C-terminal domain"/>
    <property type="match status" value="1"/>
</dbReference>
<dbReference type="SUPFAM" id="SSF55874">
    <property type="entry name" value="ATPase domain of HSP90 chaperone/DNA topoisomerase II/histidine kinase"/>
    <property type="match status" value="1"/>
</dbReference>
<feature type="domain" description="Putative sensor" evidence="11">
    <location>
        <begin position="68"/>
        <end position="223"/>
    </location>
</feature>
<accession>A0ABV8F2M3</accession>
<protein>
    <recommendedName>
        <fullName evidence="2">histidine kinase</fullName>
        <ecNumber evidence="2">2.7.13.3</ecNumber>
    </recommendedName>
</protein>
<keyword evidence="13" id="KW-1185">Reference proteome</keyword>
<name>A0ABV8F2M3_9ACTN</name>
<evidence type="ECO:0000256" key="7">
    <source>
        <dbReference type="ARBA" id="ARBA00022840"/>
    </source>
</evidence>
<evidence type="ECO:0000313" key="12">
    <source>
        <dbReference type="EMBL" id="MFC3981768.1"/>
    </source>
</evidence>
<keyword evidence="9" id="KW-1133">Transmembrane helix</keyword>
<dbReference type="Pfam" id="PF07730">
    <property type="entry name" value="HisKA_3"/>
    <property type="match status" value="1"/>
</dbReference>
<dbReference type="PANTHER" id="PTHR24421">
    <property type="entry name" value="NITRATE/NITRITE SENSOR PROTEIN NARX-RELATED"/>
    <property type="match status" value="1"/>
</dbReference>
<gene>
    <name evidence="12" type="ORF">ACFOYY_16630</name>
</gene>
<comment type="catalytic activity">
    <reaction evidence="1">
        <text>ATP + protein L-histidine = ADP + protein N-phospho-L-histidine.</text>
        <dbReference type="EC" id="2.7.13.3"/>
    </reaction>
</comment>
<dbReference type="GO" id="GO:0016301">
    <property type="term" value="F:kinase activity"/>
    <property type="evidence" value="ECO:0007669"/>
    <property type="project" value="UniProtKB-KW"/>
</dbReference>
<feature type="transmembrane region" description="Helical" evidence="9">
    <location>
        <begin position="28"/>
        <end position="50"/>
    </location>
</feature>
<dbReference type="CDD" id="cd16917">
    <property type="entry name" value="HATPase_UhpB-NarQ-NarX-like"/>
    <property type="match status" value="1"/>
</dbReference>
<evidence type="ECO:0000256" key="6">
    <source>
        <dbReference type="ARBA" id="ARBA00022777"/>
    </source>
</evidence>
<feature type="transmembrane region" description="Helical" evidence="9">
    <location>
        <begin position="148"/>
        <end position="170"/>
    </location>
</feature>
<dbReference type="EMBL" id="JBHSBC010000014">
    <property type="protein sequence ID" value="MFC3981768.1"/>
    <property type="molecule type" value="Genomic_DNA"/>
</dbReference>
<dbReference type="Gene3D" id="1.20.5.1930">
    <property type="match status" value="1"/>
</dbReference>
<evidence type="ECO:0000256" key="3">
    <source>
        <dbReference type="ARBA" id="ARBA00022553"/>
    </source>
</evidence>
<keyword evidence="4" id="KW-0808">Transferase</keyword>
<keyword evidence="9" id="KW-0472">Membrane</keyword>
<dbReference type="InterPro" id="IPR011712">
    <property type="entry name" value="Sig_transdc_His_kin_sub3_dim/P"/>
</dbReference>
<feature type="transmembrane region" description="Helical" evidence="9">
    <location>
        <begin position="70"/>
        <end position="92"/>
    </location>
</feature>
<keyword evidence="5" id="KW-0547">Nucleotide-binding</keyword>
<keyword evidence="3" id="KW-0597">Phosphoprotein</keyword>
<organism evidence="12 13">
    <name type="scientific">Streptosporangium jomthongense</name>
    <dbReference type="NCBI Taxonomy" id="1193683"/>
    <lineage>
        <taxon>Bacteria</taxon>
        <taxon>Bacillati</taxon>
        <taxon>Actinomycetota</taxon>
        <taxon>Actinomycetes</taxon>
        <taxon>Streptosporangiales</taxon>
        <taxon>Streptosporangiaceae</taxon>
        <taxon>Streptosporangium</taxon>
    </lineage>
</organism>
<dbReference type="Proteomes" id="UP001595698">
    <property type="component" value="Unassembled WGS sequence"/>
</dbReference>
<keyword evidence="7" id="KW-0067">ATP-binding</keyword>
<dbReference type="InterPro" id="IPR036890">
    <property type="entry name" value="HATPase_C_sf"/>
</dbReference>
<dbReference type="InterPro" id="IPR025828">
    <property type="entry name" value="Put_sensor_dom"/>
</dbReference>
<comment type="caution">
    <text evidence="12">The sequence shown here is derived from an EMBL/GenBank/DDBJ whole genome shotgun (WGS) entry which is preliminary data.</text>
</comment>
<evidence type="ECO:0000313" key="13">
    <source>
        <dbReference type="Proteomes" id="UP001595698"/>
    </source>
</evidence>
<evidence type="ECO:0000259" key="11">
    <source>
        <dbReference type="Pfam" id="PF13796"/>
    </source>
</evidence>
<dbReference type="InterPro" id="IPR050482">
    <property type="entry name" value="Sensor_HK_TwoCompSys"/>
</dbReference>
<dbReference type="RefSeq" id="WP_352008722.1">
    <property type="nucleotide sequence ID" value="NZ_JBHSBC010000014.1"/>
</dbReference>
<keyword evidence="9" id="KW-0812">Transmembrane</keyword>
<feature type="transmembrane region" description="Helical" evidence="9">
    <location>
        <begin position="190"/>
        <end position="214"/>
    </location>
</feature>
<evidence type="ECO:0000256" key="1">
    <source>
        <dbReference type="ARBA" id="ARBA00000085"/>
    </source>
</evidence>